<feature type="compositionally biased region" description="Polar residues" evidence="1">
    <location>
        <begin position="33"/>
        <end position="50"/>
    </location>
</feature>
<reference evidence="2" key="1">
    <citation type="submission" date="2013-04" db="EMBL/GenBank/DDBJ databases">
        <title>The Genome Sequence of Fonticula alba ATCC 38817.</title>
        <authorList>
            <consortium name="The Broad Institute Genomics Platform"/>
            <person name="Russ C."/>
            <person name="Cuomo C."/>
            <person name="Burger G."/>
            <person name="Gray M.W."/>
            <person name="Holland P.W.H."/>
            <person name="King N."/>
            <person name="Lang F.B.F."/>
            <person name="Roger A.J."/>
            <person name="Ruiz-Trillo I."/>
            <person name="Brown M."/>
            <person name="Walker B."/>
            <person name="Young S."/>
            <person name="Zeng Q."/>
            <person name="Gargeya S."/>
            <person name="Fitzgerald M."/>
            <person name="Haas B."/>
            <person name="Abouelleil A."/>
            <person name="Allen A.W."/>
            <person name="Alvarado L."/>
            <person name="Arachchi H.M."/>
            <person name="Berlin A.M."/>
            <person name="Chapman S.B."/>
            <person name="Gainer-Dewar J."/>
            <person name="Goldberg J."/>
            <person name="Griggs A."/>
            <person name="Gujja S."/>
            <person name="Hansen M."/>
            <person name="Howarth C."/>
            <person name="Imamovic A."/>
            <person name="Ireland A."/>
            <person name="Larimer J."/>
            <person name="McCowan C."/>
            <person name="Murphy C."/>
            <person name="Pearson M."/>
            <person name="Poon T.W."/>
            <person name="Priest M."/>
            <person name="Roberts A."/>
            <person name="Saif S."/>
            <person name="Shea T."/>
            <person name="Sisk P."/>
            <person name="Sykes S."/>
            <person name="Wortman J."/>
            <person name="Nusbaum C."/>
            <person name="Birren B."/>
        </authorList>
    </citation>
    <scope>NUCLEOTIDE SEQUENCE [LARGE SCALE GENOMIC DNA]</scope>
    <source>
        <strain evidence="2">ATCC 38817</strain>
    </source>
</reference>
<proteinExistence type="predicted"/>
<protein>
    <submittedName>
        <fullName evidence="2">Uncharacterized protein</fullName>
    </submittedName>
</protein>
<keyword evidence="3" id="KW-1185">Reference proteome</keyword>
<dbReference type="RefSeq" id="XP_009496694.1">
    <property type="nucleotide sequence ID" value="XM_009498419.1"/>
</dbReference>
<organism evidence="2">
    <name type="scientific">Fonticula alba</name>
    <name type="common">Slime mold</name>
    <dbReference type="NCBI Taxonomy" id="691883"/>
    <lineage>
        <taxon>Eukaryota</taxon>
        <taxon>Rotosphaerida</taxon>
        <taxon>Fonticulaceae</taxon>
        <taxon>Fonticula</taxon>
    </lineage>
</organism>
<evidence type="ECO:0000256" key="1">
    <source>
        <dbReference type="SAM" id="MobiDB-lite"/>
    </source>
</evidence>
<dbReference type="GeneID" id="20529264"/>
<accession>A0A058Z4B2</accession>
<dbReference type="EMBL" id="KB932207">
    <property type="protein sequence ID" value="KCV69124.1"/>
    <property type="molecule type" value="Genomic_DNA"/>
</dbReference>
<dbReference type="RefSeq" id="XP_009496695.1">
    <property type="nucleotide sequence ID" value="XM_009498420.1"/>
</dbReference>
<evidence type="ECO:0000313" key="3">
    <source>
        <dbReference type="Proteomes" id="UP000030693"/>
    </source>
</evidence>
<feature type="compositionally biased region" description="Basic and acidic residues" evidence="1">
    <location>
        <begin position="99"/>
        <end position="112"/>
    </location>
</feature>
<sequence>MKAEESSARKRLRLSHSCWQQPPVHLGPGMESPSAQSSMDSTSATGNTFFDLSRSEIHYSDQTPNPAPVTIKSEPPSSSPGAGHGGSIMRSDPNPLSPHFDEPPHPQAEIKTEAPAPPVKRGRGRPKGSVRAFTPADAEAQLLRRAGLSIYTHAGERLRSARAMREYLEHAPWDARARAQTRVYLARTAAENLYPKRPSGLQIRIDLAVAAGDAQAAVQATRALARLSRSSAEKEKAAVEETNRRVAEFDRHALAQAQSRGISEAAYLRELARAKELLQDAPPAPTTVEVVALVEASKQASQAGATTTVLVAGSSSPTSRERALRFRPCLDLRWLHLLRQLSAGTGASAPRELIGAMLWPARRKSPRPGVLFGGAVALSHPRQLPFLRRNARLVCRRRGIPFICEEEDE</sequence>
<dbReference type="AlphaFoldDB" id="A0A058Z4B2"/>
<dbReference type="EMBL" id="KB932207">
    <property type="protein sequence ID" value="KCV69123.1"/>
    <property type="molecule type" value="Genomic_DNA"/>
</dbReference>
<name>A0A058Z4B2_FONAL</name>
<gene>
    <name evidence="2" type="ORF">H696_04539</name>
</gene>
<feature type="region of interest" description="Disordered" evidence="1">
    <location>
        <begin position="1"/>
        <end position="131"/>
    </location>
</feature>
<dbReference type="Proteomes" id="UP000030693">
    <property type="component" value="Unassembled WGS sequence"/>
</dbReference>
<evidence type="ECO:0000313" key="2">
    <source>
        <dbReference type="EMBL" id="KCV69124.1"/>
    </source>
</evidence>